<dbReference type="Proteomes" id="UP001159370">
    <property type="component" value="Unassembled WGS sequence"/>
</dbReference>
<keyword evidence="2" id="KW-1133">Transmembrane helix</keyword>
<gene>
    <name evidence="3" type="ORF">NWP23_04485</name>
</gene>
<evidence type="ECO:0000313" key="3">
    <source>
        <dbReference type="EMBL" id="MDH6063055.1"/>
    </source>
</evidence>
<dbReference type="EMBL" id="JANQDL010000035">
    <property type="protein sequence ID" value="MDH6063055.1"/>
    <property type="molecule type" value="Genomic_DNA"/>
</dbReference>
<dbReference type="GeneID" id="83686642"/>
<evidence type="ECO:0000256" key="1">
    <source>
        <dbReference type="SAM" id="Coils"/>
    </source>
</evidence>
<comment type="caution">
    <text evidence="3">The sequence shown here is derived from an EMBL/GenBank/DDBJ whole genome shotgun (WGS) entry which is preliminary data.</text>
</comment>
<name>A0AA43GWV5_9CYAN</name>
<evidence type="ECO:0000313" key="4">
    <source>
        <dbReference type="Proteomes" id="UP001159370"/>
    </source>
</evidence>
<organism evidence="3 4">
    <name type="scientific">Umezakia ovalisporum FSS-62</name>
    <dbReference type="NCBI Taxonomy" id="2971776"/>
    <lineage>
        <taxon>Bacteria</taxon>
        <taxon>Bacillati</taxon>
        <taxon>Cyanobacteriota</taxon>
        <taxon>Cyanophyceae</taxon>
        <taxon>Nostocales</taxon>
        <taxon>Nodulariaceae</taxon>
        <taxon>Umezakia</taxon>
    </lineage>
</organism>
<accession>A0AA43GWV5</accession>
<feature type="coiled-coil region" evidence="1">
    <location>
        <begin position="55"/>
        <end position="82"/>
    </location>
</feature>
<reference evidence="3 4" key="1">
    <citation type="journal article" date="2023" name="J. Phycol.">
        <title>Chrysosporum ovalisporum is synonymous with the true-branching cyanobacterium Umezakia natans (Nostocales/Aphanizomenonaceae).</title>
        <authorList>
            <person name="McGregor G.B."/>
            <person name="Sendall B.C."/>
            <person name="Niiyama Y."/>
            <person name="Tuji A."/>
            <person name="Willis A."/>
        </authorList>
    </citation>
    <scope>NUCLEOTIDE SEQUENCE [LARGE SCALE GENOMIC DNA]</scope>
    <source>
        <strain evidence="3 4">FSS-62</strain>
    </source>
</reference>
<dbReference type="AlphaFoldDB" id="A0AA43GWV5"/>
<evidence type="ECO:0000256" key="2">
    <source>
        <dbReference type="SAM" id="Phobius"/>
    </source>
</evidence>
<keyword evidence="1" id="KW-0175">Coiled coil</keyword>
<keyword evidence="2" id="KW-0472">Membrane</keyword>
<feature type="transmembrane region" description="Helical" evidence="2">
    <location>
        <begin position="6"/>
        <end position="24"/>
    </location>
</feature>
<dbReference type="RefSeq" id="WP_280652687.1">
    <property type="nucleotide sequence ID" value="NZ_JANQDL010000035.1"/>
</dbReference>
<proteinExistence type="predicted"/>
<sequence length="117" mass="13741">MITTVVVINTLISLLLVYIAWRVWKLKQWIGRIADKLNAYELKTHAFLHKAPENIDISQQEIHNLRQENQKLQVQIQEIRQIISLLSLAKGFSHRFFGRIEWISTKKPSLNKSNISH</sequence>
<protein>
    <submittedName>
        <fullName evidence="3">Uncharacterized protein</fullName>
    </submittedName>
</protein>
<keyword evidence="2" id="KW-0812">Transmembrane</keyword>